<feature type="region of interest" description="Disordered" evidence="2">
    <location>
        <begin position="268"/>
        <end position="297"/>
    </location>
</feature>
<evidence type="ECO:0000313" key="4">
    <source>
        <dbReference type="EMBL" id="CDW78261.1"/>
    </source>
</evidence>
<dbReference type="InterPro" id="IPR036938">
    <property type="entry name" value="PAP2/HPO_sf"/>
</dbReference>
<accession>A0A078A8Q3</accession>
<feature type="compositionally biased region" description="Polar residues" evidence="2">
    <location>
        <begin position="282"/>
        <end position="291"/>
    </location>
</feature>
<keyword evidence="5" id="KW-1185">Reference proteome</keyword>
<evidence type="ECO:0000256" key="1">
    <source>
        <dbReference type="SAM" id="Coils"/>
    </source>
</evidence>
<reference evidence="4 5" key="1">
    <citation type="submission" date="2014-06" db="EMBL/GenBank/DDBJ databases">
        <authorList>
            <person name="Swart Estienne"/>
        </authorList>
    </citation>
    <scope>NUCLEOTIDE SEQUENCE [LARGE SCALE GENOMIC DNA]</scope>
    <source>
        <strain evidence="4 5">130c</strain>
    </source>
</reference>
<dbReference type="EMBL" id="CCKQ01006927">
    <property type="protein sequence ID" value="CDW78261.1"/>
    <property type="molecule type" value="Genomic_DNA"/>
</dbReference>
<feature type="coiled-coil region" evidence="1">
    <location>
        <begin position="215"/>
        <end position="266"/>
    </location>
</feature>
<gene>
    <name evidence="4" type="primary">Contig14493.g15443</name>
    <name evidence="4" type="ORF">STYLEM_7236</name>
</gene>
<dbReference type="Proteomes" id="UP000039865">
    <property type="component" value="Unassembled WGS sequence"/>
</dbReference>
<keyword evidence="3" id="KW-1133">Transmembrane helix</keyword>
<name>A0A078A8Q3_STYLE</name>
<keyword evidence="1" id="KW-0175">Coiled coil</keyword>
<evidence type="ECO:0000256" key="3">
    <source>
        <dbReference type="SAM" id="Phobius"/>
    </source>
</evidence>
<dbReference type="InParanoid" id="A0A078A8Q3"/>
<organism evidence="4 5">
    <name type="scientific">Stylonychia lemnae</name>
    <name type="common">Ciliate</name>
    <dbReference type="NCBI Taxonomy" id="5949"/>
    <lineage>
        <taxon>Eukaryota</taxon>
        <taxon>Sar</taxon>
        <taxon>Alveolata</taxon>
        <taxon>Ciliophora</taxon>
        <taxon>Intramacronucleata</taxon>
        <taxon>Spirotrichea</taxon>
        <taxon>Stichotrichia</taxon>
        <taxon>Sporadotrichida</taxon>
        <taxon>Oxytrichidae</taxon>
        <taxon>Stylonychinae</taxon>
        <taxon>Stylonychia</taxon>
    </lineage>
</organism>
<keyword evidence="3" id="KW-0472">Membrane</keyword>
<evidence type="ECO:0000313" key="5">
    <source>
        <dbReference type="Proteomes" id="UP000039865"/>
    </source>
</evidence>
<evidence type="ECO:0000256" key="2">
    <source>
        <dbReference type="SAM" id="MobiDB-lite"/>
    </source>
</evidence>
<proteinExistence type="predicted"/>
<protein>
    <submittedName>
        <fullName evidence="4">Uncharacterized protein</fullName>
    </submittedName>
</protein>
<sequence length="297" mass="33881">MNSEVSERCNQCPLFLRVTESCPRNPQFLFYQFFMEDEYDILTVLYENAMIFVSVICQFIFIGHFLLFIKLRHRGILRVCAMSFFQKLLGEILKRAYEEPRPKEACLFNNAASMGNPSELSAVASAFFVGYLLYSSRIYLHYNSQDQVLFGIMQGIVITITAFMFIIGPSQDTILAEYFADFDERNQMSEKSTKLMQDLCTKLGVDPKLDASTKAQEIIKKMESLESLKNSLNVENKGAQERMTKLEQQVKIRDEQQRQLENIMNNMSNPLGGGNGGSLINRGQNGTAQNGNKHDAY</sequence>
<dbReference type="AlphaFoldDB" id="A0A078A8Q3"/>
<feature type="transmembrane region" description="Helical" evidence="3">
    <location>
        <begin position="49"/>
        <end position="69"/>
    </location>
</feature>
<dbReference type="SUPFAM" id="SSF48317">
    <property type="entry name" value="Acid phosphatase/Vanadium-dependent haloperoxidase"/>
    <property type="match status" value="1"/>
</dbReference>
<keyword evidence="3" id="KW-0812">Transmembrane</keyword>
<feature type="transmembrane region" description="Helical" evidence="3">
    <location>
        <begin position="148"/>
        <end position="167"/>
    </location>
</feature>